<dbReference type="SMART" id="SM00320">
    <property type="entry name" value="WD40"/>
    <property type="match status" value="4"/>
</dbReference>
<protein>
    <submittedName>
        <fullName evidence="3">Uncharacterized protein</fullName>
    </submittedName>
</protein>
<gene>
    <name evidence="3" type="ORF">Agub_g2754</name>
</gene>
<dbReference type="Pfam" id="PF00400">
    <property type="entry name" value="WD40"/>
    <property type="match status" value="1"/>
</dbReference>
<evidence type="ECO:0000256" key="1">
    <source>
        <dbReference type="PROSITE-ProRule" id="PRU00221"/>
    </source>
</evidence>
<dbReference type="InterPro" id="IPR015943">
    <property type="entry name" value="WD40/YVTN_repeat-like_dom_sf"/>
</dbReference>
<dbReference type="PROSITE" id="PS50082">
    <property type="entry name" value="WD_REPEATS_2"/>
    <property type="match status" value="1"/>
</dbReference>
<evidence type="ECO:0000313" key="3">
    <source>
        <dbReference type="EMBL" id="GFR41957.1"/>
    </source>
</evidence>
<feature type="region of interest" description="Disordered" evidence="2">
    <location>
        <begin position="603"/>
        <end position="671"/>
    </location>
</feature>
<dbReference type="PROSITE" id="PS50294">
    <property type="entry name" value="WD_REPEATS_REGION"/>
    <property type="match status" value="1"/>
</dbReference>
<feature type="compositionally biased region" description="Gly residues" evidence="2">
    <location>
        <begin position="643"/>
        <end position="658"/>
    </location>
</feature>
<feature type="region of interest" description="Disordered" evidence="2">
    <location>
        <begin position="540"/>
        <end position="563"/>
    </location>
</feature>
<dbReference type="InterPro" id="IPR036322">
    <property type="entry name" value="WD40_repeat_dom_sf"/>
</dbReference>
<dbReference type="PANTHER" id="PTHR32215:SF0">
    <property type="entry name" value="CILIA- AND FLAGELLA-ASSOCIATED PROTEIN 57"/>
    <property type="match status" value="1"/>
</dbReference>
<reference evidence="3 4" key="1">
    <citation type="journal article" date="2021" name="Sci. Rep.">
        <title>Genome sequencing of the multicellular alga Astrephomene provides insights into convergent evolution of germ-soma differentiation.</title>
        <authorList>
            <person name="Yamashita S."/>
            <person name="Yamamoto K."/>
            <person name="Matsuzaki R."/>
            <person name="Suzuki S."/>
            <person name="Yamaguchi H."/>
            <person name="Hirooka S."/>
            <person name="Minakuchi Y."/>
            <person name="Miyagishima S."/>
            <person name="Kawachi M."/>
            <person name="Toyoda A."/>
            <person name="Nozaki H."/>
        </authorList>
    </citation>
    <scope>NUCLEOTIDE SEQUENCE [LARGE SCALE GENOMIC DNA]</scope>
    <source>
        <strain evidence="3 4">NIES-4017</strain>
    </source>
</reference>
<evidence type="ECO:0000256" key="2">
    <source>
        <dbReference type="SAM" id="MobiDB-lite"/>
    </source>
</evidence>
<keyword evidence="4" id="KW-1185">Reference proteome</keyword>
<dbReference type="Gene3D" id="2.130.10.10">
    <property type="entry name" value="YVTN repeat-like/Quinoprotein amine dehydrogenase"/>
    <property type="match status" value="1"/>
</dbReference>
<dbReference type="SUPFAM" id="SSF50978">
    <property type="entry name" value="WD40 repeat-like"/>
    <property type="match status" value="1"/>
</dbReference>
<comment type="caution">
    <text evidence="3">The sequence shown here is derived from an EMBL/GenBank/DDBJ whole genome shotgun (WGS) entry which is preliminary data.</text>
</comment>
<dbReference type="InterPro" id="IPR001680">
    <property type="entry name" value="WD40_rpt"/>
</dbReference>
<keyword evidence="1" id="KW-0853">WD repeat</keyword>
<dbReference type="InterPro" id="IPR052993">
    <property type="entry name" value="CFA-57"/>
</dbReference>
<organism evidence="3 4">
    <name type="scientific">Astrephomene gubernaculifera</name>
    <dbReference type="NCBI Taxonomy" id="47775"/>
    <lineage>
        <taxon>Eukaryota</taxon>
        <taxon>Viridiplantae</taxon>
        <taxon>Chlorophyta</taxon>
        <taxon>core chlorophytes</taxon>
        <taxon>Chlorophyceae</taxon>
        <taxon>CS clade</taxon>
        <taxon>Chlamydomonadales</taxon>
        <taxon>Astrephomenaceae</taxon>
        <taxon>Astrephomene</taxon>
    </lineage>
</organism>
<accession>A0AAD3DJM6</accession>
<dbReference type="Proteomes" id="UP001054857">
    <property type="component" value="Unassembled WGS sequence"/>
</dbReference>
<feature type="compositionally biased region" description="Gly residues" evidence="2">
    <location>
        <begin position="622"/>
        <end position="636"/>
    </location>
</feature>
<dbReference type="PANTHER" id="PTHR32215">
    <property type="entry name" value="CILIA- AND FLAGELLA-ASSOCIATED PROTEIN 57"/>
    <property type="match status" value="1"/>
</dbReference>
<feature type="repeat" description="WD" evidence="1">
    <location>
        <begin position="296"/>
        <end position="337"/>
    </location>
</feature>
<dbReference type="EMBL" id="BMAR01000002">
    <property type="protein sequence ID" value="GFR41957.1"/>
    <property type="molecule type" value="Genomic_DNA"/>
</dbReference>
<evidence type="ECO:0000313" key="4">
    <source>
        <dbReference type="Proteomes" id="UP001054857"/>
    </source>
</evidence>
<proteinExistence type="predicted"/>
<feature type="compositionally biased region" description="Low complexity" evidence="2">
    <location>
        <begin position="549"/>
        <end position="563"/>
    </location>
</feature>
<dbReference type="AlphaFoldDB" id="A0AAD3DJM6"/>
<sequence length="671" mass="67839">RGFIAAGSSGTVYFFDPPSVEQKRAGVRDLYVLVRRLAVDLPHGPEPPAMGPAGPMGPPGPMGRSYRFPGLGFGYNFSCGLSHPASATSTPGCNNNPAAAAAAAAAAPSPARALVRLSVSPDEGEVVAVSGGGDVMVANMAVVAEREERPIAGLVGPELLEGEPFRRLLGGFLTRRIIGLAAASAVPLLAAASADDRQLRVWNYESRRCLLSLALDEELLALDMHPGGQLLLAGMYDKIRLYGIMLDALELVFEAPLKRAALVRFSTGGALFAAVGRTNAISLHATYHGSPPLAALKGHAAAVTDLAFAADDRLLVSAGLGGALYFWDLKTYTRIMEYECVDKQAVYTSVTMYNQEPGGAVVRTMDGRARQILSGRVEYEVACRGGPSAPACLLGADRVLLAADDTGAVVSYTWPPDMPPRPGFAALAPPPHPYPLHSAVGGGICRMVLVPSRGLLFTASCDGSILMSSVALVLDGLLLEAAQQGGRHFRITHSPLQHLMSAAAGGAGPGVAGVAGGAGGAGGSTGGAGGVGGGGGGGGGMGGTLHAGSAPTPSSAASTAPPSSPAALPFYVTVPEDRLVALRERVVEVAMMVGSARSEAEYQVSGLPRRPGPARRHQPAGGRAGCRSGCGDGAGGAHREAAGGHGAAGEEGGQGAGGRPHECCGGAGGAV</sequence>
<name>A0AAD3DJM6_9CHLO</name>
<feature type="non-terminal residue" evidence="3">
    <location>
        <position position="671"/>
    </location>
</feature>